<dbReference type="InterPro" id="IPR038765">
    <property type="entry name" value="Papain-like_cys_pep_sf"/>
</dbReference>
<dbReference type="InterPro" id="IPR022683">
    <property type="entry name" value="Calpain_III"/>
</dbReference>
<evidence type="ECO:0000256" key="5">
    <source>
        <dbReference type="PIRSR" id="PIRSR622684-1"/>
    </source>
</evidence>
<name>A0A814I3V9_9BILA</name>
<dbReference type="SUPFAM" id="SSF54001">
    <property type="entry name" value="Cysteine proteinases"/>
    <property type="match status" value="1"/>
</dbReference>
<dbReference type="Pfam" id="PF01067">
    <property type="entry name" value="Calpain_III"/>
    <property type="match status" value="1"/>
</dbReference>
<evidence type="ECO:0000256" key="3">
    <source>
        <dbReference type="ARBA" id="ARBA00022801"/>
    </source>
</evidence>
<dbReference type="Proteomes" id="UP000663829">
    <property type="component" value="Unassembled WGS sequence"/>
</dbReference>
<dbReference type="EMBL" id="CAJOBC010003548">
    <property type="protein sequence ID" value="CAF3789266.1"/>
    <property type="molecule type" value="Genomic_DNA"/>
</dbReference>
<dbReference type="SMART" id="SM00720">
    <property type="entry name" value="calpain_III"/>
    <property type="match status" value="1"/>
</dbReference>
<feature type="active site" evidence="5 6">
    <location>
        <position position="35"/>
    </location>
</feature>
<evidence type="ECO:0000313" key="11">
    <source>
        <dbReference type="EMBL" id="CAF3789266.1"/>
    </source>
</evidence>
<evidence type="ECO:0000259" key="7">
    <source>
        <dbReference type="PROSITE" id="PS50203"/>
    </source>
</evidence>
<dbReference type="OrthoDB" id="424753at2759"/>
<evidence type="ECO:0000313" key="10">
    <source>
        <dbReference type="EMBL" id="CAF3591446.1"/>
    </source>
</evidence>
<evidence type="ECO:0000313" key="12">
    <source>
        <dbReference type="Proteomes" id="UP000663829"/>
    </source>
</evidence>
<dbReference type="Gene3D" id="2.60.120.380">
    <property type="match status" value="2"/>
</dbReference>
<dbReference type="SUPFAM" id="SSF49758">
    <property type="entry name" value="Calpain large subunit, middle domain (domain III)"/>
    <property type="match status" value="2"/>
</dbReference>
<sequence length="620" mass="71553">MASVAIKYVEKKGELWPKDREPFHGDIVQGRLGNCFFIAAVQAIVSSQPNVLKSIVISELNDNRYRCIFYRQGEQIEIDVDLTNIPVDTNSNIPLYCRSTSENIVWPYVFEKAYSQFYGSYDNLIGGNTSEAFYDLLGLPVDEYEPIDEIWNVISNCLRNKEGFVTCGAIDNTVQVPTIRNGIRINHAYVILTTYVFQTQRYLLIHNPQGINDIQQENRLVRKAFFTSSSSYLLWENQQGTQFLAWKDLSKMCNRIQICYCTAKSIYNKPLFSQWTQSSSGGCSNLYSFYLNPFILIPHELKGKMLTILIGQNDQRCERTNPLQKLNYPQLGITVVKFQKQEHEDERAFIPTQDRYELIKQSKYWNKRDHALRFEMPTHYDVNIAAIGVILSTYSPNMLIQFWLQFYIDTTIPMLNTFNVRTLLTLYPEQQHFSSKWTKVNSGGRYQKNTFYHNVGYRVLIEQESVSTSVTIILHQIPYTNSKDTPIIPLQNHHPIGLYVFSVTDKNVKLKESPPLYSDAEFIRARSISKIVQIHKGHEYYVVPTCFESNSEAAYDLTFLSDILLSITKLESIDILKPRVVTPPKNKTQQKTPSSSSPIALSTATRNVKRLVHEDFQNLI</sequence>
<dbReference type="GO" id="GO:0004198">
    <property type="term" value="F:calcium-dependent cysteine-type endopeptidase activity"/>
    <property type="evidence" value="ECO:0007669"/>
    <property type="project" value="InterPro"/>
</dbReference>
<dbReference type="AlphaFoldDB" id="A0A814I3V9"/>
<feature type="active site" evidence="5 6">
    <location>
        <position position="207"/>
    </location>
</feature>
<dbReference type="InterPro" id="IPR022682">
    <property type="entry name" value="Calpain_domain_III"/>
</dbReference>
<dbReference type="InterPro" id="IPR022684">
    <property type="entry name" value="Calpain_cysteine_protease"/>
</dbReference>
<feature type="domain" description="Calpain catalytic" evidence="7">
    <location>
        <begin position="26"/>
        <end position="262"/>
    </location>
</feature>
<dbReference type="PANTHER" id="PTHR10183:SF379">
    <property type="entry name" value="CALPAIN-5"/>
    <property type="match status" value="1"/>
</dbReference>
<organism evidence="9 12">
    <name type="scientific">Didymodactylos carnosus</name>
    <dbReference type="NCBI Taxonomy" id="1234261"/>
    <lineage>
        <taxon>Eukaryota</taxon>
        <taxon>Metazoa</taxon>
        <taxon>Spiralia</taxon>
        <taxon>Gnathifera</taxon>
        <taxon>Rotifera</taxon>
        <taxon>Eurotatoria</taxon>
        <taxon>Bdelloidea</taxon>
        <taxon>Philodinida</taxon>
        <taxon>Philodinidae</taxon>
        <taxon>Didymodactylos</taxon>
    </lineage>
</organism>
<evidence type="ECO:0000256" key="6">
    <source>
        <dbReference type="PROSITE-ProRule" id="PRU00239"/>
    </source>
</evidence>
<dbReference type="SMART" id="SM00230">
    <property type="entry name" value="CysPc"/>
    <property type="match status" value="1"/>
</dbReference>
<accession>A0A814I3V9</accession>
<keyword evidence="2 6" id="KW-0645">Protease</keyword>
<gene>
    <name evidence="9" type="ORF">GPM918_LOCUS14614</name>
    <name evidence="8" type="ORF">OVA965_LOCUS4986</name>
    <name evidence="11" type="ORF">SRO942_LOCUS14614</name>
    <name evidence="10" type="ORF">TMI583_LOCUS4984</name>
</gene>
<feature type="active site" evidence="5 6">
    <location>
        <position position="187"/>
    </location>
</feature>
<dbReference type="GO" id="GO:0006508">
    <property type="term" value="P:proteolysis"/>
    <property type="evidence" value="ECO:0007669"/>
    <property type="project" value="UniProtKB-KW"/>
</dbReference>
<dbReference type="PANTHER" id="PTHR10183">
    <property type="entry name" value="CALPAIN"/>
    <property type="match status" value="1"/>
</dbReference>
<dbReference type="EMBL" id="CAJNOQ010003548">
    <property type="protein sequence ID" value="CAF1017799.1"/>
    <property type="molecule type" value="Genomic_DNA"/>
</dbReference>
<dbReference type="InterPro" id="IPR001300">
    <property type="entry name" value="Peptidase_C2_calpain_cat"/>
</dbReference>
<reference evidence="9" key="1">
    <citation type="submission" date="2021-02" db="EMBL/GenBank/DDBJ databases">
        <authorList>
            <person name="Nowell W R."/>
        </authorList>
    </citation>
    <scope>NUCLEOTIDE SEQUENCE</scope>
</reference>
<dbReference type="EMBL" id="CAJNOK010001360">
    <property type="protein sequence ID" value="CAF0807730.1"/>
    <property type="molecule type" value="Genomic_DNA"/>
</dbReference>
<protein>
    <recommendedName>
        <fullName evidence="7">Calpain catalytic domain-containing protein</fullName>
    </recommendedName>
</protein>
<evidence type="ECO:0000313" key="8">
    <source>
        <dbReference type="EMBL" id="CAF0807730.1"/>
    </source>
</evidence>
<keyword evidence="12" id="KW-1185">Reference proteome</keyword>
<evidence type="ECO:0000256" key="2">
    <source>
        <dbReference type="ARBA" id="ARBA00022670"/>
    </source>
</evidence>
<evidence type="ECO:0000256" key="4">
    <source>
        <dbReference type="ARBA" id="ARBA00022807"/>
    </source>
</evidence>
<keyword evidence="3 6" id="KW-0378">Hydrolase</keyword>
<dbReference type="Proteomes" id="UP000677228">
    <property type="component" value="Unassembled WGS sequence"/>
</dbReference>
<evidence type="ECO:0000313" key="9">
    <source>
        <dbReference type="EMBL" id="CAF1017799.1"/>
    </source>
</evidence>
<keyword evidence="4 6" id="KW-0788">Thiol protease</keyword>
<dbReference type="Proteomes" id="UP000682733">
    <property type="component" value="Unassembled WGS sequence"/>
</dbReference>
<proteinExistence type="inferred from homology"/>
<dbReference type="Pfam" id="PF00648">
    <property type="entry name" value="Peptidase_C2"/>
    <property type="match status" value="1"/>
</dbReference>
<comment type="caution">
    <text evidence="9">The sequence shown here is derived from an EMBL/GenBank/DDBJ whole genome shotgun (WGS) entry which is preliminary data.</text>
</comment>
<dbReference type="Proteomes" id="UP000681722">
    <property type="component" value="Unassembled WGS sequence"/>
</dbReference>
<dbReference type="InterPro" id="IPR036213">
    <property type="entry name" value="Calpain_III_sf"/>
</dbReference>
<dbReference type="EMBL" id="CAJOBA010001360">
    <property type="protein sequence ID" value="CAF3591446.1"/>
    <property type="molecule type" value="Genomic_DNA"/>
</dbReference>
<evidence type="ECO:0000256" key="1">
    <source>
        <dbReference type="ARBA" id="ARBA00007623"/>
    </source>
</evidence>
<dbReference type="PRINTS" id="PR00704">
    <property type="entry name" value="CALPAIN"/>
</dbReference>
<dbReference type="PROSITE" id="PS50203">
    <property type="entry name" value="CALPAIN_CAT"/>
    <property type="match status" value="1"/>
</dbReference>
<comment type="similarity">
    <text evidence="1">Belongs to the peptidase C2 family.</text>
</comment>